<dbReference type="PROSITE" id="PS50103">
    <property type="entry name" value="ZF_C3H1"/>
    <property type="match status" value="1"/>
</dbReference>
<evidence type="ECO:0000259" key="3">
    <source>
        <dbReference type="PROSITE" id="PS50103"/>
    </source>
</evidence>
<dbReference type="AlphaFoldDB" id="A0A812XW53"/>
<feature type="domain" description="C3H1-type" evidence="3">
    <location>
        <begin position="114"/>
        <end position="142"/>
    </location>
</feature>
<evidence type="ECO:0000256" key="1">
    <source>
        <dbReference type="PROSITE-ProRule" id="PRU00723"/>
    </source>
</evidence>
<reference evidence="4" key="1">
    <citation type="submission" date="2021-02" db="EMBL/GenBank/DDBJ databases">
        <authorList>
            <person name="Dougan E. K."/>
            <person name="Rhodes N."/>
            <person name="Thang M."/>
            <person name="Chan C."/>
        </authorList>
    </citation>
    <scope>NUCLEOTIDE SEQUENCE</scope>
</reference>
<sequence length="266" mass="28507">LSDYCYGLRSNEASGSLAPPWTLVLSCEAVIRKLAYKRMATKGLGFADALVQAWKDAATTERQFTTLLSLCAKTGCPAPPDNKGTGKGGKGQKGDGGNKKLKTGKAKQGYSRTAEGEPICYRYNAKNGCKKEAKCHFKHVCTKCLGDHPVTKCTQRASADAAAERATHVQSYLKRLAPAFKMDIHVTLVDKLRGLEKIQRRAATCSLVLMVLEQPEDLGAARGAASRVETGYDVAMAGPSVLGTLGFSKGDVKKIIAVLELLGQRN</sequence>
<keyword evidence="5" id="KW-1185">Reference proteome</keyword>
<gene>
    <name evidence="4" type="primary">Prpf4</name>
    <name evidence="4" type="ORF">SNEC2469_LOCUS21812</name>
</gene>
<evidence type="ECO:0000313" key="4">
    <source>
        <dbReference type="EMBL" id="CAE7752051.1"/>
    </source>
</evidence>
<dbReference type="InterPro" id="IPR000571">
    <property type="entry name" value="Znf_CCCH"/>
</dbReference>
<dbReference type="Proteomes" id="UP000601435">
    <property type="component" value="Unassembled WGS sequence"/>
</dbReference>
<feature type="zinc finger region" description="C3H1-type" evidence="1">
    <location>
        <begin position="114"/>
        <end position="142"/>
    </location>
</feature>
<name>A0A812XW53_9DINO</name>
<evidence type="ECO:0000256" key="2">
    <source>
        <dbReference type="SAM" id="MobiDB-lite"/>
    </source>
</evidence>
<evidence type="ECO:0000313" key="5">
    <source>
        <dbReference type="Proteomes" id="UP000601435"/>
    </source>
</evidence>
<dbReference type="GO" id="GO:0008270">
    <property type="term" value="F:zinc ion binding"/>
    <property type="evidence" value="ECO:0007669"/>
    <property type="project" value="UniProtKB-KW"/>
</dbReference>
<protein>
    <submittedName>
        <fullName evidence="4">Prpf4 protein</fullName>
    </submittedName>
</protein>
<accession>A0A812XW53</accession>
<proteinExistence type="predicted"/>
<feature type="non-terminal residue" evidence="4">
    <location>
        <position position="1"/>
    </location>
</feature>
<keyword evidence="1" id="KW-0479">Metal-binding</keyword>
<organism evidence="4 5">
    <name type="scientific">Symbiodinium necroappetens</name>
    <dbReference type="NCBI Taxonomy" id="1628268"/>
    <lineage>
        <taxon>Eukaryota</taxon>
        <taxon>Sar</taxon>
        <taxon>Alveolata</taxon>
        <taxon>Dinophyceae</taxon>
        <taxon>Suessiales</taxon>
        <taxon>Symbiodiniaceae</taxon>
        <taxon>Symbiodinium</taxon>
    </lineage>
</organism>
<feature type="region of interest" description="Disordered" evidence="2">
    <location>
        <begin position="81"/>
        <end position="108"/>
    </location>
</feature>
<dbReference type="EMBL" id="CAJNJA010038943">
    <property type="protein sequence ID" value="CAE7752051.1"/>
    <property type="molecule type" value="Genomic_DNA"/>
</dbReference>
<keyword evidence="1" id="KW-0863">Zinc-finger</keyword>
<keyword evidence="1" id="KW-0862">Zinc</keyword>
<comment type="caution">
    <text evidence="4">The sequence shown here is derived from an EMBL/GenBank/DDBJ whole genome shotgun (WGS) entry which is preliminary data.</text>
</comment>